<evidence type="ECO:0000256" key="3">
    <source>
        <dbReference type="ARBA" id="ARBA00022643"/>
    </source>
</evidence>
<evidence type="ECO:0000313" key="8">
    <source>
        <dbReference type="Proteomes" id="UP000703038"/>
    </source>
</evidence>
<keyword evidence="2" id="KW-0285">Flavoprotein</keyword>
<dbReference type="EMBL" id="JAFBBK010000001">
    <property type="protein sequence ID" value="MBM7415317.1"/>
    <property type="molecule type" value="Genomic_DNA"/>
</dbReference>
<evidence type="ECO:0000256" key="1">
    <source>
        <dbReference type="ARBA" id="ARBA00001917"/>
    </source>
</evidence>
<reference evidence="7 8" key="1">
    <citation type="submission" date="2021-01" db="EMBL/GenBank/DDBJ databases">
        <title>Genomics of switchgrass bacterial isolates.</title>
        <authorList>
            <person name="Shade A."/>
        </authorList>
    </citation>
    <scope>NUCLEOTIDE SEQUENCE [LARGE SCALE GENOMIC DNA]</scope>
    <source>
        <strain evidence="7 8">PvP111</strain>
    </source>
</reference>
<evidence type="ECO:0000313" key="7">
    <source>
        <dbReference type="EMBL" id="MBM7415317.1"/>
    </source>
</evidence>
<keyword evidence="5" id="KW-0560">Oxidoreductase</keyword>
<dbReference type="Proteomes" id="UP000703038">
    <property type="component" value="Unassembled WGS sequence"/>
</dbReference>
<feature type="domain" description="NADH:flavin oxidoreductase/NADH oxidase N-terminal" evidence="6">
    <location>
        <begin position="22"/>
        <end position="369"/>
    </location>
</feature>
<gene>
    <name evidence="7" type="ORF">JOE42_002050</name>
</gene>
<evidence type="ECO:0000259" key="6">
    <source>
        <dbReference type="Pfam" id="PF00724"/>
    </source>
</evidence>
<comment type="cofactor">
    <cofactor evidence="1">
        <name>FMN</name>
        <dbReference type="ChEBI" id="CHEBI:58210"/>
    </cofactor>
</comment>
<dbReference type="CDD" id="cd02932">
    <property type="entry name" value="OYE_YqiM_FMN"/>
    <property type="match status" value="1"/>
</dbReference>
<name>A0ABS2KTX1_9NOCA</name>
<keyword evidence="3" id="KW-0288">FMN</keyword>
<dbReference type="PANTHER" id="PTHR43303:SF4">
    <property type="entry name" value="NADPH DEHYDROGENASE C23G7.10C-RELATED"/>
    <property type="match status" value="1"/>
</dbReference>
<organism evidence="7 8">
    <name type="scientific">Rhodococcoides corynebacterioides</name>
    <dbReference type="NCBI Taxonomy" id="53972"/>
    <lineage>
        <taxon>Bacteria</taxon>
        <taxon>Bacillati</taxon>
        <taxon>Actinomycetota</taxon>
        <taxon>Actinomycetes</taxon>
        <taxon>Mycobacteriales</taxon>
        <taxon>Nocardiaceae</taxon>
        <taxon>Rhodococcoides</taxon>
    </lineage>
</organism>
<accession>A0ABS2KTX1</accession>
<dbReference type="Gene3D" id="3.20.20.70">
    <property type="entry name" value="Aldolase class I"/>
    <property type="match status" value="1"/>
</dbReference>
<proteinExistence type="predicted"/>
<dbReference type="SUPFAM" id="SSF51395">
    <property type="entry name" value="FMN-linked oxidoreductases"/>
    <property type="match status" value="1"/>
</dbReference>
<dbReference type="InterPro" id="IPR013785">
    <property type="entry name" value="Aldolase_TIM"/>
</dbReference>
<dbReference type="InterPro" id="IPR044152">
    <property type="entry name" value="YqjM-like"/>
</dbReference>
<keyword evidence="8" id="KW-1185">Reference proteome</keyword>
<sequence length="385" mass="41753">MSAVVVDGARVGRDEEMTVSLLFEPLTLREVTFPNRVWMSPMCQYSADAEGPSTGAVTPWHRTHLVSRAVGGVGLVMTEAASVSPEGRITPWDLGIWNDQQANALAEVVTEIRQYGSVPAIQLAHAGRKASTDAPWRGGKPLAADDSLAWETVGPSAVEFGHYPAPREMTTADIDKVVDDFRSAAVRALAAGFDVAEVHAAHGYLLHQFLSPASNHRTDEYGGSFEGRIRLTLRVVDAIREVWPADKPVFVRVSATDWTGDERGVDSEAWTPDQTVLLTQQLEDHGVDLVDVSTGGNVAKASIPVEPGYQVPFARRIQSETRIPAAAVGLITEPKQAEDIIGSGEAVAVFLARELLRDPYWARRAARELGAEITPATPPQYERAF</sequence>
<evidence type="ECO:0000256" key="5">
    <source>
        <dbReference type="ARBA" id="ARBA00023002"/>
    </source>
</evidence>
<dbReference type="Pfam" id="PF00724">
    <property type="entry name" value="Oxidored_FMN"/>
    <property type="match status" value="1"/>
</dbReference>
<protein>
    <submittedName>
        <fullName evidence="7">2,4-dienoyl-CoA reductase-like NADH-dependent reductase (Old Yellow Enzyme family)</fullName>
    </submittedName>
</protein>
<dbReference type="PANTHER" id="PTHR43303">
    <property type="entry name" value="NADPH DEHYDROGENASE C23G7.10C-RELATED"/>
    <property type="match status" value="1"/>
</dbReference>
<keyword evidence="4" id="KW-0521">NADP</keyword>
<dbReference type="InterPro" id="IPR001155">
    <property type="entry name" value="OxRdtase_FMN_N"/>
</dbReference>
<evidence type="ECO:0000256" key="4">
    <source>
        <dbReference type="ARBA" id="ARBA00022857"/>
    </source>
</evidence>
<evidence type="ECO:0000256" key="2">
    <source>
        <dbReference type="ARBA" id="ARBA00022630"/>
    </source>
</evidence>
<comment type="caution">
    <text evidence="7">The sequence shown here is derived from an EMBL/GenBank/DDBJ whole genome shotgun (WGS) entry which is preliminary data.</text>
</comment>